<dbReference type="RefSeq" id="WP_112925735.1">
    <property type="nucleotide sequence ID" value="NZ_CP029556.1"/>
</dbReference>
<reference evidence="19" key="1">
    <citation type="submission" date="2018-05" db="EMBL/GenBank/DDBJ databases">
        <title>Luteimonas pekinense sp. nov., isolated from human Meibomian gland secretions, Beijing, China.</title>
        <authorList>
            <person name="Wen T."/>
            <person name="Bai H."/>
            <person name="Lv H."/>
        </authorList>
    </citation>
    <scope>NUCLEOTIDE SEQUENCE [LARGE SCALE GENOMIC DNA]</scope>
    <source>
        <strain evidence="19">83-4</strain>
    </source>
</reference>
<evidence type="ECO:0000256" key="15">
    <source>
        <dbReference type="SAM" id="SignalP"/>
    </source>
</evidence>
<feature type="signal peptide" evidence="15">
    <location>
        <begin position="1"/>
        <end position="23"/>
    </location>
</feature>
<evidence type="ECO:0000256" key="13">
    <source>
        <dbReference type="PROSITE-ProRule" id="PRU10144"/>
    </source>
</evidence>
<dbReference type="PROSITE" id="PS01156">
    <property type="entry name" value="TONB_DEPENDENT_REC_2"/>
    <property type="match status" value="1"/>
</dbReference>
<keyword evidence="19" id="KW-1185">Reference proteome</keyword>
<dbReference type="Pfam" id="PF00593">
    <property type="entry name" value="TonB_dep_Rec_b-barrel"/>
    <property type="match status" value="1"/>
</dbReference>
<keyword evidence="18" id="KW-0675">Receptor</keyword>
<protein>
    <submittedName>
        <fullName evidence="18">TonB-dependent receptor</fullName>
    </submittedName>
</protein>
<dbReference type="InterPro" id="IPR039426">
    <property type="entry name" value="TonB-dep_rcpt-like"/>
</dbReference>
<evidence type="ECO:0000259" key="16">
    <source>
        <dbReference type="Pfam" id="PF00593"/>
    </source>
</evidence>
<evidence type="ECO:0000259" key="17">
    <source>
        <dbReference type="Pfam" id="PF07715"/>
    </source>
</evidence>
<dbReference type="InterPro" id="IPR012910">
    <property type="entry name" value="Plug_dom"/>
</dbReference>
<dbReference type="SUPFAM" id="SSF56935">
    <property type="entry name" value="Porins"/>
    <property type="match status" value="1"/>
</dbReference>
<dbReference type="PANTHER" id="PTHR32552:SF81">
    <property type="entry name" value="TONB-DEPENDENT OUTER MEMBRANE RECEPTOR"/>
    <property type="match status" value="1"/>
</dbReference>
<feature type="short sequence motif" description="TonB C-terminal box" evidence="13">
    <location>
        <begin position="772"/>
        <end position="789"/>
    </location>
</feature>
<keyword evidence="8" id="KW-0406">Ion transport</keyword>
<evidence type="ECO:0000256" key="2">
    <source>
        <dbReference type="ARBA" id="ARBA00022448"/>
    </source>
</evidence>
<comment type="subcellular location">
    <subcellularLocation>
        <location evidence="1 12">Cell outer membrane</location>
        <topology evidence="1 12">Multi-pass membrane protein</topology>
    </subcellularLocation>
</comment>
<evidence type="ECO:0000256" key="12">
    <source>
        <dbReference type="PROSITE-ProRule" id="PRU01360"/>
    </source>
</evidence>
<dbReference type="GO" id="GO:0006826">
    <property type="term" value="P:iron ion transport"/>
    <property type="evidence" value="ECO:0007669"/>
    <property type="project" value="UniProtKB-KW"/>
</dbReference>
<evidence type="ECO:0000256" key="3">
    <source>
        <dbReference type="ARBA" id="ARBA00022452"/>
    </source>
</evidence>
<keyword evidence="2 12" id="KW-0813">Transport</keyword>
<dbReference type="InterPro" id="IPR036942">
    <property type="entry name" value="Beta-barrel_TonB_sf"/>
</dbReference>
<evidence type="ECO:0000256" key="4">
    <source>
        <dbReference type="ARBA" id="ARBA00022496"/>
    </source>
</evidence>
<evidence type="ECO:0000256" key="5">
    <source>
        <dbReference type="ARBA" id="ARBA00022692"/>
    </source>
</evidence>
<dbReference type="GO" id="GO:0009279">
    <property type="term" value="C:cell outer membrane"/>
    <property type="evidence" value="ECO:0007669"/>
    <property type="project" value="UniProtKB-SubCell"/>
</dbReference>
<evidence type="ECO:0000313" key="18">
    <source>
        <dbReference type="EMBL" id="AXA83513.1"/>
    </source>
</evidence>
<dbReference type="PANTHER" id="PTHR32552">
    <property type="entry name" value="FERRICHROME IRON RECEPTOR-RELATED"/>
    <property type="match status" value="1"/>
</dbReference>
<keyword evidence="3 12" id="KW-1134">Transmembrane beta strand</keyword>
<evidence type="ECO:0000256" key="9">
    <source>
        <dbReference type="ARBA" id="ARBA00023077"/>
    </source>
</evidence>
<evidence type="ECO:0000256" key="10">
    <source>
        <dbReference type="ARBA" id="ARBA00023136"/>
    </source>
</evidence>
<dbReference type="Proteomes" id="UP000251842">
    <property type="component" value="Chromosome"/>
</dbReference>
<dbReference type="InterPro" id="IPR010917">
    <property type="entry name" value="TonB_rcpt_CS"/>
</dbReference>
<proteinExistence type="inferred from homology"/>
<evidence type="ECO:0000256" key="8">
    <source>
        <dbReference type="ARBA" id="ARBA00023065"/>
    </source>
</evidence>
<name>A0A344J3A3_9GAMM</name>
<dbReference type="AlphaFoldDB" id="A0A344J3A3"/>
<dbReference type="InterPro" id="IPR000531">
    <property type="entry name" value="Beta-barrel_TonB"/>
</dbReference>
<keyword evidence="11 12" id="KW-0998">Cell outer membrane</keyword>
<evidence type="ECO:0000256" key="6">
    <source>
        <dbReference type="ARBA" id="ARBA00022729"/>
    </source>
</evidence>
<dbReference type="EMBL" id="CP029556">
    <property type="protein sequence ID" value="AXA83513.1"/>
    <property type="molecule type" value="Genomic_DNA"/>
</dbReference>
<dbReference type="Gene3D" id="2.40.170.20">
    <property type="entry name" value="TonB-dependent receptor, beta-barrel domain"/>
    <property type="match status" value="2"/>
</dbReference>
<keyword evidence="10 12" id="KW-0472">Membrane</keyword>
<keyword evidence="6 15" id="KW-0732">Signal</keyword>
<keyword evidence="7" id="KW-0408">Iron</keyword>
<comment type="similarity">
    <text evidence="12 14">Belongs to the TonB-dependent receptor family.</text>
</comment>
<keyword evidence="4" id="KW-0410">Iron transport</keyword>
<evidence type="ECO:0000313" key="19">
    <source>
        <dbReference type="Proteomes" id="UP000251842"/>
    </source>
</evidence>
<gene>
    <name evidence="18" type="ORF">DCD74_01325</name>
</gene>
<evidence type="ECO:0000256" key="7">
    <source>
        <dbReference type="ARBA" id="ARBA00023004"/>
    </source>
</evidence>
<evidence type="ECO:0000256" key="14">
    <source>
        <dbReference type="RuleBase" id="RU003357"/>
    </source>
</evidence>
<keyword evidence="5 12" id="KW-0812">Transmembrane</keyword>
<dbReference type="Pfam" id="PF07715">
    <property type="entry name" value="Plug"/>
    <property type="match status" value="1"/>
</dbReference>
<feature type="chain" id="PRO_5016625793" evidence="15">
    <location>
        <begin position="24"/>
        <end position="789"/>
    </location>
</feature>
<evidence type="ECO:0000256" key="11">
    <source>
        <dbReference type="ARBA" id="ARBA00023237"/>
    </source>
</evidence>
<dbReference type="PROSITE" id="PS52016">
    <property type="entry name" value="TONB_DEPENDENT_REC_3"/>
    <property type="match status" value="1"/>
</dbReference>
<feature type="domain" description="TonB-dependent receptor plug" evidence="17">
    <location>
        <begin position="51"/>
        <end position="154"/>
    </location>
</feature>
<organism evidence="18 19">
    <name type="scientific">Solilutibacter oculi</name>
    <dbReference type="NCBI Taxonomy" id="2698682"/>
    <lineage>
        <taxon>Bacteria</taxon>
        <taxon>Pseudomonadati</taxon>
        <taxon>Pseudomonadota</taxon>
        <taxon>Gammaproteobacteria</taxon>
        <taxon>Lysobacterales</taxon>
        <taxon>Lysobacteraceae</taxon>
        <taxon>Solilutibacter</taxon>
    </lineage>
</organism>
<accession>A0A344J3A3</accession>
<dbReference type="KEGG" id="lue:DCD74_01325"/>
<evidence type="ECO:0000256" key="1">
    <source>
        <dbReference type="ARBA" id="ARBA00004571"/>
    </source>
</evidence>
<dbReference type="OrthoDB" id="127311at2"/>
<feature type="domain" description="TonB-dependent receptor-like beta-barrel" evidence="16">
    <location>
        <begin position="271"/>
        <end position="752"/>
    </location>
</feature>
<keyword evidence="9 14" id="KW-0798">TonB box</keyword>
<sequence>MQRHRLTHAVMLAIAAIALPAHAQEATAPAAATPETLDRVVVTAQKREQQVQEVPIAMTAYSGEFIEKLGVTGMGDLAAYVPGLQVQEQSPNNPGFVIRGITSDSGAPNQPARVSVFQDGVSLSRSRGASVELFDMQQVEVLRGPQGTLFGRAAEIGAVHLIQNKANGQNSGRLHAGVGSFNQRMIEGYVNGVLQPDGLFGRVAFFHESRDGAYDNLAGGTLGGKDTSAVRASVGMLFGDAGRMDLIVNYQQDTPPGTNFRSMTIPTRQGSTDPYGKADLNRGDALGLDRKVYGATLLSKFYLGENWTFNAINGWRGFRSTEQFDADGSQLPALEFAEVADGNQWSHEFRFNFDNGGRFAGFFGTSLFQESGTQRVDFTNDERSLLPLLMQDTGIRTQISQLMWQMGALPVGVIFPKPPVLNPDGTPFLGLGAMLPPGMVLNPRHTESFAIDGGSKAWDVFADGTWSVTDKLDLTAGLRWTREDLSAGYTGYAGNAPSLLGGLGTGRPMPGTRNILNLATNGRLSNDGSFDSVVGRFAAHYTFSDALAVYGTYARGRRPEVVDVTPAGKETLPAEVVNSMEIGLKGALNQGRLVYDVTAFRYDYSNFQTQRPNPNGAVPPFVATNAGNATAQGVELALNGRLMEHLSAFANFAWLDARFDDRDDNGNPQAYAGNRFRLTPDRSGSVGLDWEVPFGGANAFYLRPSYTWQSKVFFEDDNSAALSQDAYGLFNLRAGVRLADGRWDIGVWGSNLTGEKYLIDAGNTGRLFGTPTAIPGNPRMVGVSASVKF</sequence>